<dbReference type="Proteomes" id="UP000027936">
    <property type="component" value="Unassembled WGS sequence"/>
</dbReference>
<evidence type="ECO:0000256" key="1">
    <source>
        <dbReference type="SAM" id="Phobius"/>
    </source>
</evidence>
<proteinExistence type="predicted"/>
<evidence type="ECO:0008006" key="4">
    <source>
        <dbReference type="Google" id="ProtNLM"/>
    </source>
</evidence>
<name>A0A072NQB7_SCHAZ</name>
<sequence>MLIDINLLPRKERKSLATLLVAIGLILLFIFGSVFLFISYQSTKTELNSLKSQLQTTSQLRAIQEQKLGENNTTSAVDELKSTIEWTEKLPISSVTLLDHLTSLLSERGFILNINYQDSGTVTLNVQFDTNREAAYYLNELEQSDVIQKVTLNSLATSGQEMEESNKPVKDVLDKILVLRYLATYQIELNNGALKELAKKEAAS</sequence>
<keyword evidence="1" id="KW-0472">Membrane</keyword>
<gene>
    <name evidence="2" type="ORF">M670_01215</name>
</gene>
<evidence type="ECO:0000313" key="2">
    <source>
        <dbReference type="EMBL" id="KEF39447.1"/>
    </source>
</evidence>
<comment type="caution">
    <text evidence="2">The sequence shown here is derived from an EMBL/GenBank/DDBJ whole genome shotgun (WGS) entry which is preliminary data.</text>
</comment>
<dbReference type="PATRIC" id="fig|1348973.3.peg.1187"/>
<dbReference type="RefSeq" id="WP_035194064.1">
    <property type="nucleotide sequence ID" value="NZ_JJRY01000003.1"/>
</dbReference>
<accession>A0A072NQB7</accession>
<keyword evidence="1" id="KW-1133">Transmembrane helix</keyword>
<organism evidence="2 3">
    <name type="scientific">Schinkia azotoformans MEV2011</name>
    <dbReference type="NCBI Taxonomy" id="1348973"/>
    <lineage>
        <taxon>Bacteria</taxon>
        <taxon>Bacillati</taxon>
        <taxon>Bacillota</taxon>
        <taxon>Bacilli</taxon>
        <taxon>Bacillales</taxon>
        <taxon>Bacillaceae</taxon>
        <taxon>Calidifontibacillus/Schinkia group</taxon>
        <taxon>Schinkia</taxon>
    </lineage>
</organism>
<feature type="transmembrane region" description="Helical" evidence="1">
    <location>
        <begin position="16"/>
        <end position="40"/>
    </location>
</feature>
<reference evidence="2 3" key="1">
    <citation type="submission" date="2014-04" db="EMBL/GenBank/DDBJ databases">
        <title>Draft genome sequence of Bacillus azotoformans MEV2011, a (co-) denitrifying strain unable to grow in the presence of oxygen.</title>
        <authorList>
            <person name="Nielsen M."/>
            <person name="Schreiber L."/>
            <person name="Finster K."/>
            <person name="Schramm A."/>
        </authorList>
    </citation>
    <scope>NUCLEOTIDE SEQUENCE [LARGE SCALE GENOMIC DNA]</scope>
    <source>
        <strain evidence="2 3">MEV2011</strain>
    </source>
</reference>
<evidence type="ECO:0000313" key="3">
    <source>
        <dbReference type="Proteomes" id="UP000027936"/>
    </source>
</evidence>
<keyword evidence="1" id="KW-0812">Transmembrane</keyword>
<dbReference type="OrthoDB" id="2971140at2"/>
<dbReference type="EMBL" id="JJRY01000003">
    <property type="protein sequence ID" value="KEF39447.1"/>
    <property type="molecule type" value="Genomic_DNA"/>
</dbReference>
<dbReference type="AlphaFoldDB" id="A0A072NQB7"/>
<protein>
    <recommendedName>
        <fullName evidence="4">Fimbrial assembly family protein</fullName>
    </recommendedName>
</protein>